<name>A0A345CQN0_9GAMM</name>
<reference evidence="1 2" key="1">
    <citation type="submission" date="2016-01" db="EMBL/GenBank/DDBJ databases">
        <authorList>
            <person name="Oliw E.H."/>
        </authorList>
    </citation>
    <scope>NUCLEOTIDE SEQUENCE [LARGE SCALE GENOMIC DNA]</scope>
    <source>
        <strain evidence="1 2">MDcuke</strain>
    </source>
</reference>
<accession>A0A345CQN0</accession>
<protein>
    <submittedName>
        <fullName evidence="1">Uncharacterized protein</fullName>
    </submittedName>
</protein>
<gene>
    <name evidence="1" type="ORF">AV903_05990</name>
</gene>
<dbReference type="AlphaFoldDB" id="A0A345CQN0"/>
<dbReference type="EMBL" id="CP013970">
    <property type="protein sequence ID" value="AXF75747.1"/>
    <property type="molecule type" value="Genomic_DNA"/>
</dbReference>
<dbReference type="Proteomes" id="UP000264980">
    <property type="component" value="Chromosome"/>
</dbReference>
<organism evidence="1 2">
    <name type="scientific">Erwinia tracheiphila</name>
    <dbReference type="NCBI Taxonomy" id="65700"/>
    <lineage>
        <taxon>Bacteria</taxon>
        <taxon>Pseudomonadati</taxon>
        <taxon>Pseudomonadota</taxon>
        <taxon>Gammaproteobacteria</taxon>
        <taxon>Enterobacterales</taxon>
        <taxon>Erwiniaceae</taxon>
        <taxon>Erwinia</taxon>
    </lineage>
</organism>
<evidence type="ECO:0000313" key="2">
    <source>
        <dbReference type="Proteomes" id="UP000264980"/>
    </source>
</evidence>
<proteinExistence type="predicted"/>
<evidence type="ECO:0000313" key="1">
    <source>
        <dbReference type="EMBL" id="AXF75747.1"/>
    </source>
</evidence>
<sequence>MCDLIIGPDAVFIPKPISLPAKKSISSVEPFLPVLAQFLMYLELNFNAREIASSATLNL</sequence>